<evidence type="ECO:0000313" key="2">
    <source>
        <dbReference type="Proteomes" id="UP001163046"/>
    </source>
</evidence>
<sequence>MQKYQASEVLVGFMKNELNIDKADTFEFQRVHRIGKRNLSQDKLRKIIARFLRYPERERVMSSARKLKGKSFAILADLPKEIVE</sequence>
<dbReference type="AlphaFoldDB" id="A0A9X0CDW8"/>
<dbReference type="Proteomes" id="UP001163046">
    <property type="component" value="Unassembled WGS sequence"/>
</dbReference>
<dbReference type="EMBL" id="MU827790">
    <property type="protein sequence ID" value="KAJ7331150.1"/>
    <property type="molecule type" value="Genomic_DNA"/>
</dbReference>
<evidence type="ECO:0000313" key="1">
    <source>
        <dbReference type="EMBL" id="KAJ7331150.1"/>
    </source>
</evidence>
<comment type="caution">
    <text evidence="1">The sequence shown here is derived from an EMBL/GenBank/DDBJ whole genome shotgun (WGS) entry which is preliminary data.</text>
</comment>
<accession>A0A9X0CDW8</accession>
<dbReference type="OrthoDB" id="5977454at2759"/>
<organism evidence="1 2">
    <name type="scientific">Desmophyllum pertusum</name>
    <dbReference type="NCBI Taxonomy" id="174260"/>
    <lineage>
        <taxon>Eukaryota</taxon>
        <taxon>Metazoa</taxon>
        <taxon>Cnidaria</taxon>
        <taxon>Anthozoa</taxon>
        <taxon>Hexacorallia</taxon>
        <taxon>Scleractinia</taxon>
        <taxon>Caryophylliina</taxon>
        <taxon>Caryophylliidae</taxon>
        <taxon>Desmophyllum</taxon>
    </lineage>
</organism>
<dbReference type="Gene3D" id="3.30.70.1820">
    <property type="entry name" value="L1 transposable element, RRM domain"/>
    <property type="match status" value="1"/>
</dbReference>
<keyword evidence="2" id="KW-1185">Reference proteome</keyword>
<proteinExistence type="predicted"/>
<protein>
    <submittedName>
        <fullName evidence="1">Uncharacterized protein</fullName>
    </submittedName>
</protein>
<name>A0A9X0CDW8_9CNID</name>
<gene>
    <name evidence="1" type="ORF">OS493_020852</name>
</gene>
<reference evidence="1" key="1">
    <citation type="submission" date="2023-01" db="EMBL/GenBank/DDBJ databases">
        <title>Genome assembly of the deep-sea coral Lophelia pertusa.</title>
        <authorList>
            <person name="Herrera S."/>
            <person name="Cordes E."/>
        </authorList>
    </citation>
    <scope>NUCLEOTIDE SEQUENCE</scope>
    <source>
        <strain evidence="1">USNM1676648</strain>
        <tissue evidence="1">Polyp</tissue>
    </source>
</reference>